<dbReference type="KEGG" id="tpol:Mal48_26390"/>
<name>A0A517QP33_9PLAN</name>
<dbReference type="EMBL" id="CP036267">
    <property type="protein sequence ID" value="QDT33386.1"/>
    <property type="molecule type" value="Genomic_DNA"/>
</dbReference>
<keyword evidence="2" id="KW-1185">Reference proteome</keyword>
<dbReference type="Proteomes" id="UP000315724">
    <property type="component" value="Chromosome"/>
</dbReference>
<reference evidence="1 2" key="1">
    <citation type="submission" date="2019-02" db="EMBL/GenBank/DDBJ databases">
        <title>Deep-cultivation of Planctomycetes and their phenomic and genomic characterization uncovers novel biology.</title>
        <authorList>
            <person name="Wiegand S."/>
            <person name="Jogler M."/>
            <person name="Boedeker C."/>
            <person name="Pinto D."/>
            <person name="Vollmers J."/>
            <person name="Rivas-Marin E."/>
            <person name="Kohn T."/>
            <person name="Peeters S.H."/>
            <person name="Heuer A."/>
            <person name="Rast P."/>
            <person name="Oberbeckmann S."/>
            <person name="Bunk B."/>
            <person name="Jeske O."/>
            <person name="Meyerdierks A."/>
            <person name="Storesund J.E."/>
            <person name="Kallscheuer N."/>
            <person name="Luecker S."/>
            <person name="Lage O.M."/>
            <person name="Pohl T."/>
            <person name="Merkel B.J."/>
            <person name="Hornburger P."/>
            <person name="Mueller R.-W."/>
            <person name="Bruemmer F."/>
            <person name="Labrenz M."/>
            <person name="Spormann A.M."/>
            <person name="Op den Camp H."/>
            <person name="Overmann J."/>
            <person name="Amann R."/>
            <person name="Jetten M.S.M."/>
            <person name="Mascher T."/>
            <person name="Medema M.H."/>
            <person name="Devos D.P."/>
            <person name="Kaster A.-K."/>
            <person name="Ovreas L."/>
            <person name="Rohde M."/>
            <person name="Galperin M.Y."/>
            <person name="Jogler C."/>
        </authorList>
    </citation>
    <scope>NUCLEOTIDE SEQUENCE [LARGE SCALE GENOMIC DNA]</scope>
    <source>
        <strain evidence="1 2">Mal48</strain>
    </source>
</reference>
<accession>A0A517QP33</accession>
<organism evidence="1 2">
    <name type="scientific">Thalassoglobus polymorphus</name>
    <dbReference type="NCBI Taxonomy" id="2527994"/>
    <lineage>
        <taxon>Bacteria</taxon>
        <taxon>Pseudomonadati</taxon>
        <taxon>Planctomycetota</taxon>
        <taxon>Planctomycetia</taxon>
        <taxon>Planctomycetales</taxon>
        <taxon>Planctomycetaceae</taxon>
        <taxon>Thalassoglobus</taxon>
    </lineage>
</organism>
<protein>
    <submittedName>
        <fullName evidence="1">Uncharacterized protein</fullName>
    </submittedName>
</protein>
<sequence>MKSTLHGHEKHESVLELTLKPEITLSSIEKSGDSRVFRTGSKSMLLNRFYRESIPLKVHGIKETNSKCGRTNFIHVDSHGG</sequence>
<evidence type="ECO:0000313" key="1">
    <source>
        <dbReference type="EMBL" id="QDT33386.1"/>
    </source>
</evidence>
<proteinExistence type="predicted"/>
<dbReference type="AlphaFoldDB" id="A0A517QP33"/>
<gene>
    <name evidence="1" type="ORF">Mal48_26390</name>
</gene>
<evidence type="ECO:0000313" key="2">
    <source>
        <dbReference type="Proteomes" id="UP000315724"/>
    </source>
</evidence>